<accession>A0A8H9IVY7</accession>
<evidence type="ECO:0000256" key="3">
    <source>
        <dbReference type="ARBA" id="ARBA00023239"/>
    </source>
</evidence>
<comment type="caution">
    <text evidence="5">The sequence shown here is derived from an EMBL/GenBank/DDBJ whole genome shotgun (WGS) entry which is preliminary data.</text>
</comment>
<name>A0A8H9IVY7_9PSEU</name>
<protein>
    <submittedName>
        <fullName evidence="5">Hydroxymethylglutaryl-CoA lyase</fullName>
    </submittedName>
</protein>
<sequence length="333" mass="34466">MTPPLPTTPGTAPRAVVRLREIAPRLTFQAHRAPTDLKIELVQRLVRAGLRDFELSSFVRPDLVPGLADAAEVFGAVRAVPGLTLGCCIGNERGLRAAADAGADSATFLLSADDAFARANIGRSTTESLVELERLAAVAADLGIALGSYVIFAWGGPTGPARGPAELEPLARRLVDIGVTEWVLADSVGYAAPPQIRELIEAAARHVPLGSLTVQVHDNRGLGVANVLELAALGVGTIDVSLAGSGGHPAMPGQRGGGVCTEDAAQALELAGYDTGTDLAALVDTANWLEREGVPGLGFVRHVGAVPEAAQAPAALTFTWQTKTATHESEHAQ</sequence>
<dbReference type="InterPro" id="IPR013785">
    <property type="entry name" value="Aldolase_TIM"/>
</dbReference>
<dbReference type="AlphaFoldDB" id="A0A8H9IVY7"/>
<dbReference type="EMBL" id="BNAV01000007">
    <property type="protein sequence ID" value="GHF67915.1"/>
    <property type="molecule type" value="Genomic_DNA"/>
</dbReference>
<evidence type="ECO:0000259" key="4">
    <source>
        <dbReference type="PROSITE" id="PS50991"/>
    </source>
</evidence>
<comment type="similarity">
    <text evidence="1">Belongs to the HMG-CoA lyase family.</text>
</comment>
<keyword evidence="3 5" id="KW-0456">Lyase</keyword>
<evidence type="ECO:0000313" key="6">
    <source>
        <dbReference type="Proteomes" id="UP000658656"/>
    </source>
</evidence>
<dbReference type="OrthoDB" id="9784013at2"/>
<evidence type="ECO:0000313" key="5">
    <source>
        <dbReference type="EMBL" id="GHF67915.1"/>
    </source>
</evidence>
<dbReference type="GO" id="GO:0006552">
    <property type="term" value="P:L-leucine catabolic process"/>
    <property type="evidence" value="ECO:0007669"/>
    <property type="project" value="TreeGrafter"/>
</dbReference>
<dbReference type="GO" id="GO:0046872">
    <property type="term" value="F:metal ion binding"/>
    <property type="evidence" value="ECO:0007669"/>
    <property type="project" value="UniProtKB-KW"/>
</dbReference>
<feature type="domain" description="Pyruvate carboxyltransferase" evidence="4">
    <location>
        <begin position="17"/>
        <end position="283"/>
    </location>
</feature>
<dbReference type="PANTHER" id="PTHR42738">
    <property type="entry name" value="HYDROXYMETHYLGLUTARYL-COA LYASE"/>
    <property type="match status" value="1"/>
</dbReference>
<proteinExistence type="inferred from homology"/>
<dbReference type="Pfam" id="PF00682">
    <property type="entry name" value="HMGL-like"/>
    <property type="match status" value="1"/>
</dbReference>
<dbReference type="RefSeq" id="WP_145933797.1">
    <property type="nucleotide sequence ID" value="NZ_BNAV01000007.1"/>
</dbReference>
<organism evidence="5 6">
    <name type="scientific">Amycolatopsis bartoniae</name>
    <dbReference type="NCBI Taxonomy" id="941986"/>
    <lineage>
        <taxon>Bacteria</taxon>
        <taxon>Bacillati</taxon>
        <taxon>Actinomycetota</taxon>
        <taxon>Actinomycetes</taxon>
        <taxon>Pseudonocardiales</taxon>
        <taxon>Pseudonocardiaceae</taxon>
        <taxon>Amycolatopsis</taxon>
    </lineage>
</organism>
<dbReference type="InterPro" id="IPR043594">
    <property type="entry name" value="HMGL"/>
</dbReference>
<keyword evidence="6" id="KW-1185">Reference proteome</keyword>
<reference evidence="5" key="2">
    <citation type="submission" date="2020-09" db="EMBL/GenBank/DDBJ databases">
        <authorList>
            <person name="Sun Q."/>
            <person name="Zhou Y."/>
        </authorList>
    </citation>
    <scope>NUCLEOTIDE SEQUENCE</scope>
    <source>
        <strain evidence="5">CGMCC 4.7679</strain>
    </source>
</reference>
<dbReference type="Gene3D" id="3.20.20.70">
    <property type="entry name" value="Aldolase class I"/>
    <property type="match status" value="1"/>
</dbReference>
<evidence type="ECO:0000256" key="2">
    <source>
        <dbReference type="ARBA" id="ARBA00022723"/>
    </source>
</evidence>
<reference evidence="5" key="1">
    <citation type="journal article" date="2014" name="Int. J. Syst. Evol. Microbiol.">
        <title>Complete genome sequence of Corynebacterium casei LMG S-19264T (=DSM 44701T), isolated from a smear-ripened cheese.</title>
        <authorList>
            <consortium name="US DOE Joint Genome Institute (JGI-PGF)"/>
            <person name="Walter F."/>
            <person name="Albersmeier A."/>
            <person name="Kalinowski J."/>
            <person name="Ruckert C."/>
        </authorList>
    </citation>
    <scope>NUCLEOTIDE SEQUENCE</scope>
    <source>
        <strain evidence="5">CGMCC 4.7679</strain>
    </source>
</reference>
<dbReference type="PROSITE" id="PS50991">
    <property type="entry name" value="PYR_CT"/>
    <property type="match status" value="1"/>
</dbReference>
<keyword evidence="2" id="KW-0479">Metal-binding</keyword>
<dbReference type="Proteomes" id="UP000658656">
    <property type="component" value="Unassembled WGS sequence"/>
</dbReference>
<evidence type="ECO:0000256" key="1">
    <source>
        <dbReference type="ARBA" id="ARBA00009405"/>
    </source>
</evidence>
<gene>
    <name evidence="5" type="ORF">GCM10017566_47080</name>
</gene>
<dbReference type="GO" id="GO:0004419">
    <property type="term" value="F:hydroxymethylglutaryl-CoA lyase activity"/>
    <property type="evidence" value="ECO:0007669"/>
    <property type="project" value="TreeGrafter"/>
</dbReference>
<dbReference type="SUPFAM" id="SSF51569">
    <property type="entry name" value="Aldolase"/>
    <property type="match status" value="1"/>
</dbReference>
<dbReference type="InterPro" id="IPR000891">
    <property type="entry name" value="PYR_CT"/>
</dbReference>
<dbReference type="PANTHER" id="PTHR42738:SF7">
    <property type="entry name" value="HYDROXYMETHYLGLUTARYL-COA LYASE"/>
    <property type="match status" value="1"/>
</dbReference>
<dbReference type="GO" id="GO:0046951">
    <property type="term" value="P:ketone body biosynthetic process"/>
    <property type="evidence" value="ECO:0007669"/>
    <property type="project" value="TreeGrafter"/>
</dbReference>